<dbReference type="Gene3D" id="3.40.30.10">
    <property type="entry name" value="Glutaredoxin"/>
    <property type="match status" value="1"/>
</dbReference>
<dbReference type="InterPro" id="IPR017937">
    <property type="entry name" value="Thioredoxin_CS"/>
</dbReference>
<dbReference type="InterPro" id="IPR036249">
    <property type="entry name" value="Thioredoxin-like_sf"/>
</dbReference>
<keyword evidence="2" id="KW-1133">Transmembrane helix</keyword>
<dbReference type="PROSITE" id="PS51352">
    <property type="entry name" value="THIOREDOXIN_2"/>
    <property type="match status" value="1"/>
</dbReference>
<proteinExistence type="predicted"/>
<dbReference type="GO" id="GO:0005737">
    <property type="term" value="C:cytoplasm"/>
    <property type="evidence" value="ECO:0007669"/>
    <property type="project" value="TreeGrafter"/>
</dbReference>
<dbReference type="PROSITE" id="PS00194">
    <property type="entry name" value="THIOREDOXIN_1"/>
    <property type="match status" value="1"/>
</dbReference>
<evidence type="ECO:0000313" key="5">
    <source>
        <dbReference type="RefSeq" id="XP_036354497.1"/>
    </source>
</evidence>
<organism evidence="4 5">
    <name type="scientific">Octopus sinensis</name>
    <name type="common">East Asian common octopus</name>
    <dbReference type="NCBI Taxonomy" id="2607531"/>
    <lineage>
        <taxon>Eukaryota</taxon>
        <taxon>Metazoa</taxon>
        <taxon>Spiralia</taxon>
        <taxon>Lophotrochozoa</taxon>
        <taxon>Mollusca</taxon>
        <taxon>Cephalopoda</taxon>
        <taxon>Coleoidea</taxon>
        <taxon>Octopodiformes</taxon>
        <taxon>Octopoda</taxon>
        <taxon>Incirrata</taxon>
        <taxon>Octopodidae</taxon>
        <taxon>Octopus</taxon>
    </lineage>
</organism>
<dbReference type="SUPFAM" id="SSF52833">
    <property type="entry name" value="Thioredoxin-like"/>
    <property type="match status" value="1"/>
</dbReference>
<dbReference type="PANTHER" id="PTHR45663">
    <property type="entry name" value="GEO12009P1"/>
    <property type="match status" value="1"/>
</dbReference>
<dbReference type="KEGG" id="osn:118760971"/>
<name>A0A7E6EHY8_9MOLL</name>
<gene>
    <name evidence="5" type="primary">LOC118760971</name>
</gene>
<dbReference type="Proteomes" id="UP000515154">
    <property type="component" value="Unplaced"/>
</dbReference>
<keyword evidence="4" id="KW-1185">Reference proteome</keyword>
<sequence>MLFGGTLNDSLDKFNNISRIGSACLFFLKSVPHFVVYVIFCVLSGLLQKYVLSLKPRATSKVVQLNRITFKSQVEGMRSPALYWVVEFYASWCGPCWRFSQLMDSLSNRFHKENLKFGRIDVAQNPQESEKYKIDTSVWTKQLPTVILFKGGVEKARIPVIRAHRLSYGQANCITEVTKTWREVPVQGGYYRTNWWLLLLDHRDQFIKLKNEELRRRVM</sequence>
<dbReference type="Pfam" id="PF00085">
    <property type="entry name" value="Thioredoxin"/>
    <property type="match status" value="1"/>
</dbReference>
<accession>A0A7E6EHY8</accession>
<protein>
    <submittedName>
        <fullName evidence="5">Thioredoxin-related transmembrane protein 2-like</fullName>
    </submittedName>
</protein>
<keyword evidence="2" id="KW-0472">Membrane</keyword>
<keyword evidence="2" id="KW-0812">Transmembrane</keyword>
<dbReference type="GO" id="GO:0015035">
    <property type="term" value="F:protein-disulfide reductase activity"/>
    <property type="evidence" value="ECO:0007669"/>
    <property type="project" value="TreeGrafter"/>
</dbReference>
<dbReference type="AlphaFoldDB" id="A0A7E6EHY8"/>
<evidence type="ECO:0000313" key="4">
    <source>
        <dbReference type="Proteomes" id="UP000515154"/>
    </source>
</evidence>
<dbReference type="InterPro" id="IPR013766">
    <property type="entry name" value="Thioredoxin_domain"/>
</dbReference>
<reference evidence="5" key="1">
    <citation type="submission" date="2025-08" db="UniProtKB">
        <authorList>
            <consortium name="RefSeq"/>
        </authorList>
    </citation>
    <scope>IDENTIFICATION</scope>
</reference>
<feature type="transmembrane region" description="Helical" evidence="2">
    <location>
        <begin position="20"/>
        <end position="47"/>
    </location>
</feature>
<evidence type="ECO:0000256" key="1">
    <source>
        <dbReference type="ARBA" id="ARBA00023157"/>
    </source>
</evidence>
<dbReference type="PANTHER" id="PTHR45663:SF44">
    <property type="entry name" value="OS01G0200400 PROTEIN"/>
    <property type="match status" value="1"/>
</dbReference>
<dbReference type="RefSeq" id="XP_036354497.1">
    <property type="nucleotide sequence ID" value="XM_036498604.1"/>
</dbReference>
<evidence type="ECO:0000256" key="2">
    <source>
        <dbReference type="SAM" id="Phobius"/>
    </source>
</evidence>
<keyword evidence="1" id="KW-1015">Disulfide bond</keyword>
<feature type="domain" description="Thioredoxin" evidence="3">
    <location>
        <begin position="54"/>
        <end position="183"/>
    </location>
</feature>
<evidence type="ECO:0000259" key="3">
    <source>
        <dbReference type="PROSITE" id="PS51352"/>
    </source>
</evidence>